<evidence type="ECO:0000313" key="6">
    <source>
        <dbReference type="Proteomes" id="UP000284431"/>
    </source>
</evidence>
<organism evidence="1 5">
    <name type="scientific">Bacteroides caccae</name>
    <dbReference type="NCBI Taxonomy" id="47678"/>
    <lineage>
        <taxon>Bacteria</taxon>
        <taxon>Pseudomonadati</taxon>
        <taxon>Bacteroidota</taxon>
        <taxon>Bacteroidia</taxon>
        <taxon>Bacteroidales</taxon>
        <taxon>Bacteroidaceae</taxon>
        <taxon>Bacteroides</taxon>
    </lineage>
</organism>
<dbReference type="GeneID" id="75112191"/>
<dbReference type="Proteomes" id="UP000095657">
    <property type="component" value="Unassembled WGS sequence"/>
</dbReference>
<evidence type="ECO:0000313" key="8">
    <source>
        <dbReference type="Proteomes" id="UP000475905"/>
    </source>
</evidence>
<dbReference type="EMBL" id="QSJD01000043">
    <property type="protein sequence ID" value="RHD43417.1"/>
    <property type="molecule type" value="Genomic_DNA"/>
</dbReference>
<sequence>MKKCFIVMVLLIGVLSCRTNRVDSYEMKVFNEIFDNLVEEMGALDRFEIPPPPIPFFDNNNPMAYDTVRYEQKITEIERENMKMKDTTFVIAVFDTLFTCDNLNLDVEYIGKQLVEPDYIEALNSMNNRLIQSYPLNLSEIENRKRFILKHSSEFPEGFKIWERENYNFLFSGILRMSRIYFNKEKLVGVFYCSYACGRLCGEEAIICIRKINDKWIIEKNILLGVS</sequence>
<dbReference type="Proteomes" id="UP000284431">
    <property type="component" value="Unassembled WGS sequence"/>
</dbReference>
<dbReference type="EMBL" id="VVYP01000002">
    <property type="protein sequence ID" value="KAA5465998.1"/>
    <property type="molecule type" value="Genomic_DNA"/>
</dbReference>
<dbReference type="EMBL" id="CZAI01000001">
    <property type="protein sequence ID" value="CUO58716.1"/>
    <property type="molecule type" value="Genomic_DNA"/>
</dbReference>
<evidence type="ECO:0000313" key="5">
    <source>
        <dbReference type="Proteomes" id="UP000095657"/>
    </source>
</evidence>
<evidence type="ECO:0000313" key="2">
    <source>
        <dbReference type="EMBL" id="KAA5465998.1"/>
    </source>
</evidence>
<dbReference type="STRING" id="47678.ERS852494_00257"/>
<dbReference type="Proteomes" id="UP000284689">
    <property type="component" value="Unassembled WGS sequence"/>
</dbReference>
<reference evidence="6 7" key="2">
    <citation type="submission" date="2018-08" db="EMBL/GenBank/DDBJ databases">
        <title>A genome reference for cultivated species of the human gut microbiota.</title>
        <authorList>
            <person name="Zou Y."/>
            <person name="Xue W."/>
            <person name="Luo G."/>
        </authorList>
    </citation>
    <scope>NUCLEOTIDE SEQUENCE [LARGE SCALE GENOMIC DNA]</scope>
    <source>
        <strain evidence="4 7">AM31-16AC</strain>
        <strain evidence="3 6">OF02-6LB</strain>
    </source>
</reference>
<evidence type="ECO:0000313" key="1">
    <source>
        <dbReference type="EMBL" id="CUO58716.1"/>
    </source>
</evidence>
<reference evidence="1 5" key="1">
    <citation type="submission" date="2015-09" db="EMBL/GenBank/DDBJ databases">
        <authorList>
            <consortium name="Pathogen Informatics"/>
        </authorList>
    </citation>
    <scope>NUCLEOTIDE SEQUENCE [LARGE SCALE GENOMIC DNA]</scope>
    <source>
        <strain evidence="1 5">2789STDY5834880</strain>
    </source>
</reference>
<dbReference type="PROSITE" id="PS51257">
    <property type="entry name" value="PROKAR_LIPOPROTEIN"/>
    <property type="match status" value="1"/>
</dbReference>
<proteinExistence type="predicted"/>
<evidence type="ECO:0000313" key="3">
    <source>
        <dbReference type="EMBL" id="RGY20181.1"/>
    </source>
</evidence>
<evidence type="ECO:0000313" key="4">
    <source>
        <dbReference type="EMBL" id="RHD43417.1"/>
    </source>
</evidence>
<dbReference type="RefSeq" id="WP_005682544.1">
    <property type="nucleotide sequence ID" value="NZ_CABMOQ010000018.1"/>
</dbReference>
<dbReference type="AlphaFoldDB" id="A0A174GCC4"/>
<evidence type="ECO:0000313" key="7">
    <source>
        <dbReference type="Proteomes" id="UP000284689"/>
    </source>
</evidence>
<dbReference type="Proteomes" id="UP000475905">
    <property type="component" value="Unassembled WGS sequence"/>
</dbReference>
<gene>
    <name evidence="4" type="ORF">DW794_19135</name>
    <name evidence="3" type="ORF">DXA49_22555</name>
    <name evidence="1" type="ORF">ERS852494_00257</name>
    <name evidence="2" type="ORF">F2Y36_03185</name>
</gene>
<reference evidence="2 8" key="3">
    <citation type="journal article" date="2019" name="Nat. Med.">
        <title>A library of human gut bacterial isolates paired with longitudinal multiomics data enables mechanistic microbiome research.</title>
        <authorList>
            <person name="Poyet M."/>
            <person name="Groussin M."/>
            <person name="Gibbons S.M."/>
            <person name="Avila-Pacheco J."/>
            <person name="Jiang X."/>
            <person name="Kearney S.M."/>
            <person name="Perrotta A.R."/>
            <person name="Berdy B."/>
            <person name="Zhao S."/>
            <person name="Lieberman T.D."/>
            <person name="Swanson P.K."/>
            <person name="Smith M."/>
            <person name="Roesemann S."/>
            <person name="Alexander J.E."/>
            <person name="Rich S.A."/>
            <person name="Livny J."/>
            <person name="Vlamakis H."/>
            <person name="Clish C."/>
            <person name="Bullock K."/>
            <person name="Deik A."/>
            <person name="Scott J."/>
            <person name="Pierce K.A."/>
            <person name="Xavier R.J."/>
            <person name="Alm E.J."/>
        </authorList>
    </citation>
    <scope>NUCLEOTIDE SEQUENCE [LARGE SCALE GENOMIC DNA]</scope>
    <source>
        <strain evidence="2 8">BIOML-A31</strain>
    </source>
</reference>
<accession>A0A174GCC4</accession>
<dbReference type="EMBL" id="QSCS01000071">
    <property type="protein sequence ID" value="RGY20181.1"/>
    <property type="molecule type" value="Genomic_DNA"/>
</dbReference>
<protein>
    <submittedName>
        <fullName evidence="1">Uncharacterized protein</fullName>
    </submittedName>
</protein>
<name>A0A174GCC4_9BACE</name>